<accession>A0A223LHH6</accession>
<reference evidence="2" key="1">
    <citation type="submission" date="2017-07" db="EMBL/GenBank/DDBJ databases">
        <authorList>
            <person name="Bickmore M.X."/>
            <person name="Vaden K."/>
            <person name="Brady T.S."/>
            <person name="Tateoka O.B."/>
            <person name="Carter J.L."/>
            <person name="Pape J.A."/>
            <person name="Robinson D.M."/>
            <person name="Russell K.A."/>
            <person name="Staley L.A."/>
            <person name="Stettler J.M."/>
            <person name="Townsend M.H."/>
            <person name="Wienclaw T."/>
            <person name="Williamson T.L."/>
            <person name="Kruger J.L."/>
            <person name="Berg J.A."/>
            <person name="Sharma R."/>
            <person name="Payne A.M."/>
            <person name="Fajardo C.P."/>
            <person name="Breakwell D.P."/>
            <person name="Hope S."/>
            <person name="Grose J.H."/>
        </authorList>
    </citation>
    <scope>NUCLEOTIDE SEQUENCE [LARGE SCALE GENOMIC DNA]</scope>
</reference>
<proteinExistence type="predicted"/>
<dbReference type="EMBL" id="MF459647">
    <property type="protein sequence ID" value="ASU03867.1"/>
    <property type="molecule type" value="Genomic_DNA"/>
</dbReference>
<sequence>MKSGTITLTDTIFGMDEIKADVQQDLLVLIIVEAIRNILWQRKDQMMVGYHEALTLRPLEQQDNTVTADDVYVMSLNHLMDVIELNDPLFDNEDADSVAEVSAALSDKLSMLMGSIDRFNHHEVLLPYQELLFNFYEENEFPSVSGTFVGNKVVLCFTTPTTFGMATI</sequence>
<protein>
    <submittedName>
        <fullName evidence="1">Uncharacterized protein</fullName>
    </submittedName>
</protein>
<organism evidence="1 2">
    <name type="scientific">Erwinia phage vB_EamM_Joad</name>
    <dbReference type="NCBI Taxonomy" id="2026081"/>
    <lineage>
        <taxon>Viruses</taxon>
        <taxon>Duplodnaviria</taxon>
        <taxon>Heunggongvirae</taxon>
        <taxon>Uroviricota</taxon>
        <taxon>Caudoviricetes</taxon>
        <taxon>Chimalliviridae</taxon>
        <taxon>Risingsunvirus</taxon>
        <taxon>Risingsunvirus risingsun</taxon>
    </lineage>
</organism>
<dbReference type="Proteomes" id="UP000222624">
    <property type="component" value="Genome"/>
</dbReference>
<evidence type="ECO:0000313" key="1">
    <source>
        <dbReference type="EMBL" id="ASU03867.1"/>
    </source>
</evidence>
<evidence type="ECO:0000313" key="2">
    <source>
        <dbReference type="Proteomes" id="UP000222624"/>
    </source>
</evidence>
<name>A0A223LHH6_9CAUD</name>
<gene>
    <name evidence="1" type="ORF">JOAD_48</name>
</gene>